<evidence type="ECO:0000256" key="2">
    <source>
        <dbReference type="ARBA" id="ARBA00006597"/>
    </source>
</evidence>
<keyword evidence="4" id="KW-0479">Metal-binding</keyword>
<organism evidence="12">
    <name type="scientific">freshwater metagenome</name>
    <dbReference type="NCBI Taxonomy" id="449393"/>
    <lineage>
        <taxon>unclassified sequences</taxon>
        <taxon>metagenomes</taxon>
        <taxon>ecological metagenomes</taxon>
    </lineage>
</organism>
<dbReference type="EMBL" id="CAFAAJ010000250">
    <property type="protein sequence ID" value="CAB4826048.1"/>
    <property type="molecule type" value="Genomic_DNA"/>
</dbReference>
<evidence type="ECO:0000256" key="3">
    <source>
        <dbReference type="ARBA" id="ARBA00022485"/>
    </source>
</evidence>
<dbReference type="GO" id="GO:0051539">
    <property type="term" value="F:4 iron, 4 sulfur cluster binding"/>
    <property type="evidence" value="ECO:0007669"/>
    <property type="project" value="UniProtKB-KW"/>
</dbReference>
<dbReference type="HAMAP" id="MF_01479">
    <property type="entry name" value="WhiB"/>
    <property type="match status" value="1"/>
</dbReference>
<dbReference type="GO" id="GO:0045892">
    <property type="term" value="P:negative regulation of DNA-templated transcription"/>
    <property type="evidence" value="ECO:0007669"/>
    <property type="project" value="TreeGrafter"/>
</dbReference>
<accession>A0A6J7A0A8</accession>
<evidence type="ECO:0000259" key="11">
    <source>
        <dbReference type="PROSITE" id="PS51674"/>
    </source>
</evidence>
<gene>
    <name evidence="12" type="ORF">UFOPK3001_02475</name>
</gene>
<dbReference type="InterPro" id="IPR034768">
    <property type="entry name" value="4FE4S_WBL"/>
</dbReference>
<keyword evidence="6" id="KW-0411">Iron-sulfur</keyword>
<evidence type="ECO:0000313" key="12">
    <source>
        <dbReference type="EMBL" id="CAB4826048.1"/>
    </source>
</evidence>
<comment type="similarity">
    <text evidence="2">Belongs to the WhiB family.</text>
</comment>
<evidence type="ECO:0000256" key="7">
    <source>
        <dbReference type="ARBA" id="ARBA00023015"/>
    </source>
</evidence>
<proteinExistence type="inferred from homology"/>
<dbReference type="InterPro" id="IPR003482">
    <property type="entry name" value="Whib"/>
</dbReference>
<evidence type="ECO:0000256" key="10">
    <source>
        <dbReference type="ARBA" id="ARBA00023163"/>
    </source>
</evidence>
<keyword evidence="10" id="KW-0804">Transcription</keyword>
<reference evidence="12" key="1">
    <citation type="submission" date="2020-05" db="EMBL/GenBank/DDBJ databases">
        <authorList>
            <person name="Chiriac C."/>
            <person name="Salcher M."/>
            <person name="Ghai R."/>
            <person name="Kavagutti S V."/>
        </authorList>
    </citation>
    <scope>NUCLEOTIDE SEQUENCE</scope>
</reference>
<dbReference type="AlphaFoldDB" id="A0A6J7A0A8"/>
<dbReference type="GO" id="GO:0045454">
    <property type="term" value="P:cell redox homeostasis"/>
    <property type="evidence" value="ECO:0007669"/>
    <property type="project" value="TreeGrafter"/>
</dbReference>
<evidence type="ECO:0000256" key="4">
    <source>
        <dbReference type="ARBA" id="ARBA00022723"/>
    </source>
</evidence>
<keyword evidence="9" id="KW-1015">Disulfide bond</keyword>
<dbReference type="GO" id="GO:0003677">
    <property type="term" value="F:DNA binding"/>
    <property type="evidence" value="ECO:0007669"/>
    <property type="project" value="UniProtKB-KW"/>
</dbReference>
<dbReference type="GO" id="GO:0046872">
    <property type="term" value="F:metal ion binding"/>
    <property type="evidence" value="ECO:0007669"/>
    <property type="project" value="UniProtKB-KW"/>
</dbReference>
<keyword evidence="8" id="KW-0238">DNA-binding</keyword>
<comment type="cofactor">
    <cofactor evidence="1">
        <name>[4Fe-4S] cluster</name>
        <dbReference type="ChEBI" id="CHEBI:49883"/>
    </cofactor>
</comment>
<protein>
    <submittedName>
        <fullName evidence="12">Unannotated protein</fullName>
    </submittedName>
</protein>
<sequence length="128" mass="14437">MTILASSLTLANAQYGWRSYAICRDTDPDLFFPVGTTGQALVQIDRAREVCDQCTVKVDCLEFALETNQDSGIWGGTSEEERRKLRREYVAIQKQGIEPTMELLGFERPAVDLHDLDGFEDFEDEVAV</sequence>
<evidence type="ECO:0000256" key="5">
    <source>
        <dbReference type="ARBA" id="ARBA00023004"/>
    </source>
</evidence>
<evidence type="ECO:0000256" key="1">
    <source>
        <dbReference type="ARBA" id="ARBA00001966"/>
    </source>
</evidence>
<feature type="domain" description="4Fe-4S Wbl-type" evidence="11">
    <location>
        <begin position="22"/>
        <end position="84"/>
    </location>
</feature>
<evidence type="ECO:0000256" key="8">
    <source>
        <dbReference type="ARBA" id="ARBA00023125"/>
    </source>
</evidence>
<dbReference type="PANTHER" id="PTHR38839">
    <property type="entry name" value="TRANSCRIPTIONAL REGULATOR WHID-RELATED"/>
    <property type="match status" value="1"/>
</dbReference>
<dbReference type="Pfam" id="PF02467">
    <property type="entry name" value="Whib"/>
    <property type="match status" value="1"/>
</dbReference>
<keyword evidence="5" id="KW-0408">Iron</keyword>
<dbReference type="PANTHER" id="PTHR38839:SF6">
    <property type="entry name" value="TRANSCRIPTIONAL REGULATOR WHIB1"/>
    <property type="match status" value="1"/>
</dbReference>
<dbReference type="GO" id="GO:0047134">
    <property type="term" value="F:protein-disulfide reductase [NAD(P)H] activity"/>
    <property type="evidence" value="ECO:0007669"/>
    <property type="project" value="TreeGrafter"/>
</dbReference>
<keyword evidence="7" id="KW-0805">Transcription regulation</keyword>
<dbReference type="PROSITE" id="PS51674">
    <property type="entry name" value="4FE4S_WBL"/>
    <property type="match status" value="1"/>
</dbReference>
<name>A0A6J7A0A8_9ZZZZ</name>
<evidence type="ECO:0000256" key="6">
    <source>
        <dbReference type="ARBA" id="ARBA00023014"/>
    </source>
</evidence>
<evidence type="ECO:0000256" key="9">
    <source>
        <dbReference type="ARBA" id="ARBA00023157"/>
    </source>
</evidence>
<keyword evidence="3" id="KW-0004">4Fe-4S</keyword>